<keyword evidence="2" id="KW-1185">Reference proteome</keyword>
<evidence type="ECO:0000313" key="2">
    <source>
        <dbReference type="Proteomes" id="UP001218188"/>
    </source>
</evidence>
<organism evidence="1 2">
    <name type="scientific">Mycena alexandri</name>
    <dbReference type="NCBI Taxonomy" id="1745969"/>
    <lineage>
        <taxon>Eukaryota</taxon>
        <taxon>Fungi</taxon>
        <taxon>Dikarya</taxon>
        <taxon>Basidiomycota</taxon>
        <taxon>Agaricomycotina</taxon>
        <taxon>Agaricomycetes</taxon>
        <taxon>Agaricomycetidae</taxon>
        <taxon>Agaricales</taxon>
        <taxon>Marasmiineae</taxon>
        <taxon>Mycenaceae</taxon>
        <taxon>Mycena</taxon>
    </lineage>
</organism>
<dbReference type="AlphaFoldDB" id="A0AAD6WP59"/>
<protein>
    <submittedName>
        <fullName evidence="1">Uncharacterized protein</fullName>
    </submittedName>
</protein>
<accession>A0AAD6WP59</accession>
<dbReference type="Proteomes" id="UP001218188">
    <property type="component" value="Unassembled WGS sequence"/>
</dbReference>
<name>A0AAD6WP59_9AGAR</name>
<sequence>MGSSRASKTRFAVGWHWVAFREFSQFDLAAPPHAVPISAPNFDVTDKLASCITSQEATGQLDELEELETTFSMTTISPPSSSSSSSHSSSSLFTPPFWVNPTPTTLFLPPSTATLPPPLRDHGPPPRLPQPLPGMSCYHRSRLVQSRSQGHMILWDLTLVIRFPLGATILVPSAILRPHEKCFSFIQYTAGGLFWWILNGFQTDKAFENTGTKEEKMERTKEATTRWKKDVAMYSTVDSHKSGPFVPSI</sequence>
<comment type="caution">
    <text evidence="1">The sequence shown here is derived from an EMBL/GenBank/DDBJ whole genome shotgun (WGS) entry which is preliminary data.</text>
</comment>
<dbReference type="EMBL" id="JARJCM010000891">
    <property type="protein sequence ID" value="KAJ7015774.1"/>
    <property type="molecule type" value="Genomic_DNA"/>
</dbReference>
<gene>
    <name evidence="1" type="ORF">C8F04DRAFT_1171723</name>
</gene>
<reference evidence="1" key="1">
    <citation type="submission" date="2023-03" db="EMBL/GenBank/DDBJ databases">
        <title>Massive genome expansion in bonnet fungi (Mycena s.s.) driven by repeated elements and novel gene families across ecological guilds.</title>
        <authorList>
            <consortium name="Lawrence Berkeley National Laboratory"/>
            <person name="Harder C.B."/>
            <person name="Miyauchi S."/>
            <person name="Viragh M."/>
            <person name="Kuo A."/>
            <person name="Thoen E."/>
            <person name="Andreopoulos B."/>
            <person name="Lu D."/>
            <person name="Skrede I."/>
            <person name="Drula E."/>
            <person name="Henrissat B."/>
            <person name="Morin E."/>
            <person name="Kohler A."/>
            <person name="Barry K."/>
            <person name="LaButti K."/>
            <person name="Morin E."/>
            <person name="Salamov A."/>
            <person name="Lipzen A."/>
            <person name="Mereny Z."/>
            <person name="Hegedus B."/>
            <person name="Baldrian P."/>
            <person name="Stursova M."/>
            <person name="Weitz H."/>
            <person name="Taylor A."/>
            <person name="Grigoriev I.V."/>
            <person name="Nagy L.G."/>
            <person name="Martin F."/>
            <person name="Kauserud H."/>
        </authorList>
    </citation>
    <scope>NUCLEOTIDE SEQUENCE</scope>
    <source>
        <strain evidence="1">CBHHK200</strain>
    </source>
</reference>
<proteinExistence type="predicted"/>
<evidence type="ECO:0000313" key="1">
    <source>
        <dbReference type="EMBL" id="KAJ7015774.1"/>
    </source>
</evidence>